<dbReference type="FunFam" id="3.20.20.100:FF:000029">
    <property type="entry name" value="Aldo-keto reductase"/>
    <property type="match status" value="1"/>
</dbReference>
<name>A0A811LJD9_9BILA</name>
<evidence type="ECO:0000313" key="6">
    <source>
        <dbReference type="Proteomes" id="UP000614601"/>
    </source>
</evidence>
<feature type="binding site" evidence="2">
    <location>
        <position position="113"/>
    </location>
    <ligand>
        <name>substrate</name>
    </ligand>
</feature>
<evidence type="ECO:0000259" key="4">
    <source>
        <dbReference type="Pfam" id="PF00248"/>
    </source>
</evidence>
<accession>A0A811LJD9</accession>
<feature type="site" description="Lowers pKa of active site Tyr" evidence="3">
    <location>
        <position position="80"/>
    </location>
</feature>
<feature type="domain" description="NADP-dependent oxidoreductase" evidence="4">
    <location>
        <begin position="19"/>
        <end position="290"/>
    </location>
</feature>
<proteinExistence type="predicted"/>
<dbReference type="PRINTS" id="PR00069">
    <property type="entry name" value="ALDKETRDTASE"/>
</dbReference>
<dbReference type="GO" id="GO:0016491">
    <property type="term" value="F:oxidoreductase activity"/>
    <property type="evidence" value="ECO:0007669"/>
    <property type="project" value="InterPro"/>
</dbReference>
<sequence>MASTTFVTLSNGVKMPIFGLGTWQSSEGEVGRAVTVALDEGYRLIDTAANYFNEDEIGEALEKYIQSGKLKREDVFITTKIWCSHNRPDEIEEDLRQSLKKLRTDYVDLYLVHQPAAYDAKMENQDHSVKVEDTWKGMVEVYKKGLAKAIGVSNFNEEQIERCNKSSDVPVHNSQVELHLYFQQKVHVEYCQKNNISVTAYAPMGSPGRSKYVLPNGRTLEWPAAAEPLENEVVLGLAKKYNKSPAHILLRHLLQKNVAIIPKSVNPQRIHDNAQVFDFELTSEEVETLNNQPQAPRLFLQDFMIGHPEDPWKSERPQ</sequence>
<dbReference type="SUPFAM" id="SSF51430">
    <property type="entry name" value="NAD(P)-linked oxidoreductase"/>
    <property type="match status" value="1"/>
</dbReference>
<dbReference type="InterPro" id="IPR020471">
    <property type="entry name" value="AKR"/>
</dbReference>
<protein>
    <recommendedName>
        <fullName evidence="4">NADP-dependent oxidoreductase domain-containing protein</fullName>
    </recommendedName>
</protein>
<dbReference type="PROSITE" id="PS00062">
    <property type="entry name" value="ALDOKETO_REDUCTASE_2"/>
    <property type="match status" value="1"/>
</dbReference>
<dbReference type="PROSITE" id="PS00798">
    <property type="entry name" value="ALDOKETO_REDUCTASE_1"/>
    <property type="match status" value="1"/>
</dbReference>
<comment type="caution">
    <text evidence="5">The sequence shown here is derived from an EMBL/GenBank/DDBJ whole genome shotgun (WGS) entry which is preliminary data.</text>
</comment>
<evidence type="ECO:0000256" key="3">
    <source>
        <dbReference type="PIRSR" id="PIRSR000097-3"/>
    </source>
</evidence>
<feature type="active site" description="Proton donor" evidence="1">
    <location>
        <position position="51"/>
    </location>
</feature>
<evidence type="ECO:0000256" key="2">
    <source>
        <dbReference type="PIRSR" id="PIRSR000097-2"/>
    </source>
</evidence>
<dbReference type="InterPro" id="IPR036812">
    <property type="entry name" value="NAD(P)_OxRdtase_dom_sf"/>
</dbReference>
<keyword evidence="6" id="KW-1185">Reference proteome</keyword>
<dbReference type="Gene3D" id="3.20.20.100">
    <property type="entry name" value="NADP-dependent oxidoreductase domain"/>
    <property type="match status" value="1"/>
</dbReference>
<reference evidence="5" key="1">
    <citation type="submission" date="2020-09" db="EMBL/GenBank/DDBJ databases">
        <authorList>
            <person name="Kikuchi T."/>
        </authorList>
    </citation>
    <scope>NUCLEOTIDE SEQUENCE</scope>
    <source>
        <strain evidence="5">SH1</strain>
    </source>
</reference>
<evidence type="ECO:0000313" key="5">
    <source>
        <dbReference type="EMBL" id="CAD5227710.1"/>
    </source>
</evidence>
<dbReference type="PANTHER" id="PTHR11732">
    <property type="entry name" value="ALDO/KETO REDUCTASE"/>
    <property type="match status" value="1"/>
</dbReference>
<dbReference type="EMBL" id="CAJFDH010000006">
    <property type="protein sequence ID" value="CAD5227710.1"/>
    <property type="molecule type" value="Genomic_DNA"/>
</dbReference>
<evidence type="ECO:0000256" key="1">
    <source>
        <dbReference type="PIRSR" id="PIRSR000097-1"/>
    </source>
</evidence>
<dbReference type="EMBL" id="CAJFCW020000006">
    <property type="protein sequence ID" value="CAG9123527.1"/>
    <property type="molecule type" value="Genomic_DNA"/>
</dbReference>
<dbReference type="InterPro" id="IPR018170">
    <property type="entry name" value="Aldo/ket_reductase_CS"/>
</dbReference>
<dbReference type="PIRSF" id="PIRSF000097">
    <property type="entry name" value="AKR"/>
    <property type="match status" value="1"/>
</dbReference>
<dbReference type="Pfam" id="PF00248">
    <property type="entry name" value="Aldo_ket_red"/>
    <property type="match status" value="1"/>
</dbReference>
<dbReference type="AlphaFoldDB" id="A0A811LJD9"/>
<organism evidence="5 6">
    <name type="scientific">Bursaphelenchus okinawaensis</name>
    <dbReference type="NCBI Taxonomy" id="465554"/>
    <lineage>
        <taxon>Eukaryota</taxon>
        <taxon>Metazoa</taxon>
        <taxon>Ecdysozoa</taxon>
        <taxon>Nematoda</taxon>
        <taxon>Chromadorea</taxon>
        <taxon>Rhabditida</taxon>
        <taxon>Tylenchina</taxon>
        <taxon>Tylenchomorpha</taxon>
        <taxon>Aphelenchoidea</taxon>
        <taxon>Aphelenchoididae</taxon>
        <taxon>Bursaphelenchus</taxon>
    </lineage>
</organism>
<gene>
    <name evidence="5" type="ORF">BOKJ2_LOCUS12309</name>
</gene>
<dbReference type="OrthoDB" id="416253at2759"/>
<dbReference type="Proteomes" id="UP000614601">
    <property type="component" value="Unassembled WGS sequence"/>
</dbReference>
<dbReference type="InterPro" id="IPR023210">
    <property type="entry name" value="NADP_OxRdtase_dom"/>
</dbReference>
<dbReference type="Proteomes" id="UP000783686">
    <property type="component" value="Unassembled WGS sequence"/>
</dbReference>